<dbReference type="PROSITE" id="PS50109">
    <property type="entry name" value="HIS_KIN"/>
    <property type="match status" value="1"/>
</dbReference>
<dbReference type="NCBIfam" id="TIGR02916">
    <property type="entry name" value="PEP_his_kin"/>
    <property type="match status" value="1"/>
</dbReference>
<reference evidence="11 12" key="1">
    <citation type="submission" date="2019-07" db="EMBL/GenBank/DDBJ databases">
        <title>Insights of Desulfuromonas acetexigens electromicrobiology.</title>
        <authorList>
            <person name="Katuri K."/>
            <person name="Sapireddy V."/>
            <person name="Shaw D.R."/>
            <person name="Saikaly P."/>
        </authorList>
    </citation>
    <scope>NUCLEOTIDE SEQUENCE [LARGE SCALE GENOMIC DNA]</scope>
    <source>
        <strain evidence="11 12">2873</strain>
    </source>
</reference>
<dbReference type="InterPro" id="IPR029016">
    <property type="entry name" value="GAF-like_dom_sf"/>
</dbReference>
<keyword evidence="12" id="KW-1185">Reference proteome</keyword>
<keyword evidence="8" id="KW-0902">Two-component regulatory system</keyword>
<dbReference type="Gene3D" id="1.10.287.130">
    <property type="match status" value="1"/>
</dbReference>
<name>A0A550JJL8_9BACT</name>
<feature type="transmembrane region" description="Helical" evidence="9">
    <location>
        <begin position="172"/>
        <end position="192"/>
    </location>
</feature>
<dbReference type="AlphaFoldDB" id="A0A550JJL8"/>
<feature type="transmembrane region" description="Helical" evidence="9">
    <location>
        <begin position="267"/>
        <end position="285"/>
    </location>
</feature>
<evidence type="ECO:0000256" key="3">
    <source>
        <dbReference type="ARBA" id="ARBA00022553"/>
    </source>
</evidence>
<keyword evidence="9" id="KW-0812">Transmembrane</keyword>
<feature type="domain" description="Histidine kinase" evidence="10">
    <location>
        <begin position="482"/>
        <end position="680"/>
    </location>
</feature>
<evidence type="ECO:0000256" key="8">
    <source>
        <dbReference type="ARBA" id="ARBA00023012"/>
    </source>
</evidence>
<evidence type="ECO:0000256" key="7">
    <source>
        <dbReference type="ARBA" id="ARBA00022840"/>
    </source>
</evidence>
<feature type="transmembrane region" description="Helical" evidence="9">
    <location>
        <begin position="64"/>
        <end position="82"/>
    </location>
</feature>
<dbReference type="OrthoDB" id="9785691at2"/>
<comment type="caution">
    <text evidence="11">The sequence shown here is derived from an EMBL/GenBank/DDBJ whole genome shotgun (WGS) entry which is preliminary data.</text>
</comment>
<evidence type="ECO:0000256" key="4">
    <source>
        <dbReference type="ARBA" id="ARBA00022679"/>
    </source>
</evidence>
<keyword evidence="4 11" id="KW-0808">Transferase</keyword>
<dbReference type="Pfam" id="PF02518">
    <property type="entry name" value="HATPase_c"/>
    <property type="match status" value="1"/>
</dbReference>
<dbReference type="SUPFAM" id="SSF55874">
    <property type="entry name" value="ATPase domain of HSP90 chaperone/DNA topoisomerase II/histidine kinase"/>
    <property type="match status" value="1"/>
</dbReference>
<evidence type="ECO:0000256" key="6">
    <source>
        <dbReference type="ARBA" id="ARBA00022777"/>
    </source>
</evidence>
<dbReference type="SUPFAM" id="SSF55781">
    <property type="entry name" value="GAF domain-like"/>
    <property type="match status" value="1"/>
</dbReference>
<dbReference type="PANTHER" id="PTHR43065">
    <property type="entry name" value="SENSOR HISTIDINE KINASE"/>
    <property type="match status" value="1"/>
</dbReference>
<evidence type="ECO:0000256" key="5">
    <source>
        <dbReference type="ARBA" id="ARBA00022741"/>
    </source>
</evidence>
<feature type="transmembrane region" description="Helical" evidence="9">
    <location>
        <begin position="238"/>
        <end position="261"/>
    </location>
</feature>
<keyword evidence="9" id="KW-1133">Transmembrane helix</keyword>
<organism evidence="11 12">
    <name type="scientific">Trichloromonas acetexigens</name>
    <dbReference type="NCBI Taxonomy" id="38815"/>
    <lineage>
        <taxon>Bacteria</taxon>
        <taxon>Pseudomonadati</taxon>
        <taxon>Thermodesulfobacteriota</taxon>
        <taxon>Desulfuromonadia</taxon>
        <taxon>Desulfuromonadales</taxon>
        <taxon>Trichloromonadaceae</taxon>
        <taxon>Trichloromonas</taxon>
    </lineage>
</organism>
<dbReference type="EC" id="2.7.13.3" evidence="2"/>
<keyword evidence="9" id="KW-0472">Membrane</keyword>
<dbReference type="InterPro" id="IPR003594">
    <property type="entry name" value="HATPase_dom"/>
</dbReference>
<dbReference type="SMART" id="SM00387">
    <property type="entry name" value="HATPase_c"/>
    <property type="match status" value="1"/>
</dbReference>
<evidence type="ECO:0000256" key="1">
    <source>
        <dbReference type="ARBA" id="ARBA00000085"/>
    </source>
</evidence>
<protein>
    <recommendedName>
        <fullName evidence="2">histidine kinase</fullName>
        <ecNumber evidence="2">2.7.13.3</ecNumber>
    </recommendedName>
</protein>
<dbReference type="InterPro" id="IPR005467">
    <property type="entry name" value="His_kinase_dom"/>
</dbReference>
<sequence length="684" mass="76273">MQMIFPILAILLAVGYGAYLLVHRPRRLSSFVLAAGLLACVVLEFCDLRALLDPTALAFWKRGALLAESCLPGLWLLFALVFSRSGGWREMSWLSRLLLLATLAFPLAALLLPPTTIFYSPDFADEKMLFLGSAGYFFYVALMAFLVVALAQLERTLVALPRPDRWRIKFEVMGASVLLAVLVVYYSQALLYRSLDMNLLPVRSFSLALGVGLMAFSRLRRGEAVRIRVSREIAYRSVVVLAVGFYLILLGIFGAGMRYLHVSGNRPFFVGLAVLAGFALVMLLLSERIRRRIQVLLHKNFYQQKYDYRNEWLQFTSKLAGAHSREELEKGVLEFYAETFSLRGAALFLRDREGGCFRCSACFENEAEQLCFEEGHPILTRMGGQDWVIGLDEEDDSLLVGDWARLRAMGASFLVPLRFENTLEGFIVLGRRIYQQERLTYEDFDLMKILAHQTIGVLLSRKLYADLAAANEMAAIGRVSTFVIHDLKNLVSGLALVVDNARDYIDDPEFRGDMFETLEHTVDNMKTLIARLQNVKHRPLLDRAPCDLLAVAKEGAALAGAADVEIVGTPALVLGDAAELCKVVVNLLHNAREAAAGLPPRVEVGCAGQAFLRVVDQGCGMSEEFIRTRLFRPFETTKKKGMGIGLYQCRQVIEGHGGRIEVRSTPGEGSVFTVWLPTEEETVG</sequence>
<evidence type="ECO:0000313" key="12">
    <source>
        <dbReference type="Proteomes" id="UP000317155"/>
    </source>
</evidence>
<feature type="transmembrane region" description="Helical" evidence="9">
    <location>
        <begin position="31"/>
        <end position="52"/>
    </location>
</feature>
<keyword evidence="7" id="KW-0067">ATP-binding</keyword>
<dbReference type="RefSeq" id="WP_092056352.1">
    <property type="nucleotide sequence ID" value="NZ_FOJJ01000012.1"/>
</dbReference>
<dbReference type="InterPro" id="IPR004358">
    <property type="entry name" value="Sig_transdc_His_kin-like_C"/>
</dbReference>
<dbReference type="Gene3D" id="3.30.565.10">
    <property type="entry name" value="Histidine kinase-like ATPase, C-terminal domain"/>
    <property type="match status" value="1"/>
</dbReference>
<proteinExistence type="predicted"/>
<evidence type="ECO:0000259" key="10">
    <source>
        <dbReference type="PROSITE" id="PS50109"/>
    </source>
</evidence>
<comment type="catalytic activity">
    <reaction evidence="1">
        <text>ATP + protein L-histidine = ADP + protein N-phospho-L-histidine.</text>
        <dbReference type="EC" id="2.7.13.3"/>
    </reaction>
</comment>
<keyword evidence="3" id="KW-0597">Phosphoprotein</keyword>
<evidence type="ECO:0000256" key="2">
    <source>
        <dbReference type="ARBA" id="ARBA00012438"/>
    </source>
</evidence>
<feature type="transmembrane region" description="Helical" evidence="9">
    <location>
        <begin position="198"/>
        <end position="217"/>
    </location>
</feature>
<keyword evidence="6 11" id="KW-0418">Kinase</keyword>
<dbReference type="EMBL" id="VJVV01000002">
    <property type="protein sequence ID" value="TRO83388.1"/>
    <property type="molecule type" value="Genomic_DNA"/>
</dbReference>
<gene>
    <name evidence="11" type="primary">prsK</name>
    <name evidence="11" type="ORF">FL622_04695</name>
</gene>
<dbReference type="PRINTS" id="PR00344">
    <property type="entry name" value="BCTRLSENSOR"/>
</dbReference>
<feature type="transmembrane region" description="Helical" evidence="9">
    <location>
        <begin position="94"/>
        <end position="113"/>
    </location>
</feature>
<evidence type="ECO:0000313" key="11">
    <source>
        <dbReference type="EMBL" id="TRO83388.1"/>
    </source>
</evidence>
<dbReference type="GO" id="GO:0005524">
    <property type="term" value="F:ATP binding"/>
    <property type="evidence" value="ECO:0007669"/>
    <property type="project" value="UniProtKB-KW"/>
</dbReference>
<dbReference type="Proteomes" id="UP000317155">
    <property type="component" value="Unassembled WGS sequence"/>
</dbReference>
<dbReference type="InterPro" id="IPR036890">
    <property type="entry name" value="HATPase_C_sf"/>
</dbReference>
<accession>A0A550JJL8</accession>
<feature type="transmembrane region" description="Helical" evidence="9">
    <location>
        <begin position="133"/>
        <end position="151"/>
    </location>
</feature>
<dbReference type="PANTHER" id="PTHR43065:SF10">
    <property type="entry name" value="PEROXIDE STRESS-ACTIVATED HISTIDINE KINASE MAK3"/>
    <property type="match status" value="1"/>
</dbReference>
<evidence type="ECO:0000256" key="9">
    <source>
        <dbReference type="SAM" id="Phobius"/>
    </source>
</evidence>
<dbReference type="InterPro" id="IPR014265">
    <property type="entry name" value="XrtA/PrsK"/>
</dbReference>
<feature type="transmembrane region" description="Helical" evidence="9">
    <location>
        <begin position="6"/>
        <end position="22"/>
    </location>
</feature>
<dbReference type="Gene3D" id="3.30.450.40">
    <property type="match status" value="1"/>
</dbReference>
<dbReference type="GO" id="GO:0004673">
    <property type="term" value="F:protein histidine kinase activity"/>
    <property type="evidence" value="ECO:0007669"/>
    <property type="project" value="UniProtKB-EC"/>
</dbReference>
<dbReference type="GO" id="GO:0000160">
    <property type="term" value="P:phosphorelay signal transduction system"/>
    <property type="evidence" value="ECO:0007669"/>
    <property type="project" value="UniProtKB-KW"/>
</dbReference>
<keyword evidence="5" id="KW-0547">Nucleotide-binding</keyword>